<dbReference type="GO" id="GO:0003954">
    <property type="term" value="F:NADH dehydrogenase activity"/>
    <property type="evidence" value="ECO:0007669"/>
    <property type="project" value="TreeGrafter"/>
</dbReference>
<dbReference type="InterPro" id="IPR006655">
    <property type="entry name" value="Mopterin_OxRdtase_prok_CS"/>
</dbReference>
<dbReference type="Gene3D" id="3.40.228.10">
    <property type="entry name" value="Dimethylsulfoxide Reductase, domain 2"/>
    <property type="match status" value="1"/>
</dbReference>
<dbReference type="InterPro" id="IPR006657">
    <property type="entry name" value="MoPterin_dinucl-bd_dom"/>
</dbReference>
<evidence type="ECO:0000256" key="3">
    <source>
        <dbReference type="ARBA" id="ARBA00023004"/>
    </source>
</evidence>
<keyword evidence="2 7" id="KW-0560">Oxidoreductase</keyword>
<dbReference type="GO" id="GO:0022904">
    <property type="term" value="P:respiratory electron transport chain"/>
    <property type="evidence" value="ECO:0007669"/>
    <property type="project" value="TreeGrafter"/>
</dbReference>
<dbReference type="PROSITE" id="PS00932">
    <property type="entry name" value="MOLYBDOPTERIN_PROK_3"/>
    <property type="match status" value="1"/>
</dbReference>
<gene>
    <name evidence="7" type="primary">fdhF_2</name>
    <name evidence="7" type="ORF">CLTHE_21540</name>
</gene>
<dbReference type="EC" id="1.2.1.2" evidence="7"/>
<proteinExistence type="predicted"/>
<dbReference type="PANTHER" id="PTHR43105:SF14">
    <property type="entry name" value="FORMATE DEHYDROGENASE H"/>
    <property type="match status" value="1"/>
</dbReference>
<comment type="caution">
    <text evidence="7">The sequence shown here is derived from an EMBL/GenBank/DDBJ whole genome shotgun (WGS) entry which is preliminary data.</text>
</comment>
<evidence type="ECO:0000313" key="7">
    <source>
        <dbReference type="EMBL" id="OPX47146.1"/>
    </source>
</evidence>
<dbReference type="GO" id="GO:0046872">
    <property type="term" value="F:metal ion binding"/>
    <property type="evidence" value="ECO:0007669"/>
    <property type="project" value="UniProtKB-KW"/>
</dbReference>
<name>A0A1V4SUJ8_9CLOT</name>
<evidence type="ECO:0000259" key="6">
    <source>
        <dbReference type="Pfam" id="PF01568"/>
    </source>
</evidence>
<reference evidence="7 8" key="1">
    <citation type="submission" date="2016-02" db="EMBL/GenBank/DDBJ databases">
        <title>Genome sequence of Clostridium thermobutyricum DSM 4928.</title>
        <authorList>
            <person name="Poehlein A."/>
            <person name="Daniel R."/>
        </authorList>
    </citation>
    <scope>NUCLEOTIDE SEQUENCE [LARGE SCALE GENOMIC DNA]</scope>
    <source>
        <strain evidence="7 8">DSM 4928</strain>
    </source>
</reference>
<dbReference type="Pfam" id="PF00384">
    <property type="entry name" value="Molybdopterin"/>
    <property type="match status" value="1"/>
</dbReference>
<feature type="domain" description="Molybdopterin dinucleotide-binding" evidence="6">
    <location>
        <begin position="413"/>
        <end position="519"/>
    </location>
</feature>
<dbReference type="InterPro" id="IPR006656">
    <property type="entry name" value="Mopterin_OxRdtase"/>
</dbReference>
<dbReference type="Pfam" id="PF01568">
    <property type="entry name" value="Molydop_binding"/>
    <property type="match status" value="1"/>
</dbReference>
<accession>A0A1V4SUJ8</accession>
<evidence type="ECO:0000256" key="1">
    <source>
        <dbReference type="ARBA" id="ARBA00022723"/>
    </source>
</evidence>
<dbReference type="GO" id="GO:0043546">
    <property type="term" value="F:molybdopterin cofactor binding"/>
    <property type="evidence" value="ECO:0007669"/>
    <property type="project" value="InterPro"/>
</dbReference>
<dbReference type="InterPro" id="IPR041925">
    <property type="entry name" value="CT_Formate-Dh_H"/>
</dbReference>
<dbReference type="CDD" id="cd02790">
    <property type="entry name" value="MopB_CT_Formate-Dh_H"/>
    <property type="match status" value="1"/>
</dbReference>
<keyword evidence="4" id="KW-0411">Iron-sulfur</keyword>
<sequence length="525" mass="58602">MTNSIGEIGKSKVIFVIGSNTTENHPVIGAKIKQAVKNGAKLIVADARQIELASYADIYIKLKPGTNIALLNAMLNVIITEDLCDYKYIEKNTEGFSTLKENILKFTPEMGASICGVDVELIKEAARLYAKSKRSAIYYAMGITQFKTGTSGVMSVSNLAMITGNLGKEGTGINPLRGQNNVQGSCDMGCLPEYYPGYLSTDDPKAIEKFEKLWNTKLSKKKGLTVPYMLKGLHDKKIKFMYVFGENPIVSDPDTNHVKECFSHAEFVVCQDIFFNETCEYADVILPAAAFAEKDGTFTNTERKVQRVRKALPLKGMCKPDWLIISEIMELFGHKGFSSPEDIFNEIRQAIPNFYGITYEKLEKSGIQWPCTSLEDTKGTKFMHKNGPIRGKGILIYQDYEEADEVTSEEYPFILTTGRNLYHYHTRTMTGKTKGLNEESSESYVEIHPNKAKELNIKNGDKVRVSSKRGSVETKALVTDKILEEVVFMTFHFAEGNCNALTNTALDPICNISELKVCAVKVEKL</sequence>
<feature type="domain" description="Molybdopterin oxidoreductase" evidence="5">
    <location>
        <begin position="1"/>
        <end position="330"/>
    </location>
</feature>
<dbReference type="GO" id="GO:0051536">
    <property type="term" value="F:iron-sulfur cluster binding"/>
    <property type="evidence" value="ECO:0007669"/>
    <property type="project" value="UniProtKB-KW"/>
</dbReference>
<dbReference type="AlphaFoldDB" id="A0A1V4SUJ8"/>
<dbReference type="EC" id="1.1.99.33" evidence="7"/>
<dbReference type="SUPFAM" id="SSF50692">
    <property type="entry name" value="ADC-like"/>
    <property type="match status" value="1"/>
</dbReference>
<dbReference type="Proteomes" id="UP000191448">
    <property type="component" value="Unassembled WGS sequence"/>
</dbReference>
<dbReference type="InterPro" id="IPR050123">
    <property type="entry name" value="Prok_molybdopt-oxidoreductase"/>
</dbReference>
<keyword evidence="3" id="KW-0408">Iron</keyword>
<dbReference type="GO" id="GO:0016020">
    <property type="term" value="C:membrane"/>
    <property type="evidence" value="ECO:0007669"/>
    <property type="project" value="TreeGrafter"/>
</dbReference>
<dbReference type="PANTHER" id="PTHR43105">
    <property type="entry name" value="RESPIRATORY NITRATE REDUCTASE"/>
    <property type="match status" value="1"/>
</dbReference>
<evidence type="ECO:0000256" key="2">
    <source>
        <dbReference type="ARBA" id="ARBA00023002"/>
    </source>
</evidence>
<keyword evidence="1" id="KW-0479">Metal-binding</keyword>
<dbReference type="EMBL" id="LTAY01000057">
    <property type="protein sequence ID" value="OPX47146.1"/>
    <property type="molecule type" value="Genomic_DNA"/>
</dbReference>
<evidence type="ECO:0000313" key="8">
    <source>
        <dbReference type="Proteomes" id="UP000191448"/>
    </source>
</evidence>
<dbReference type="Gene3D" id="2.40.40.20">
    <property type="match status" value="1"/>
</dbReference>
<protein>
    <submittedName>
        <fullName evidence="7">Formate dehydrogenase H</fullName>
        <ecNumber evidence="7">1.1.99.33</ecNumber>
        <ecNumber evidence="7">1.2.1.2</ecNumber>
    </submittedName>
</protein>
<evidence type="ECO:0000259" key="5">
    <source>
        <dbReference type="Pfam" id="PF00384"/>
    </source>
</evidence>
<dbReference type="Gene3D" id="3.40.50.740">
    <property type="match status" value="1"/>
</dbReference>
<dbReference type="SUPFAM" id="SSF53706">
    <property type="entry name" value="Formate dehydrogenase/DMSO reductase, domains 1-3"/>
    <property type="match status" value="1"/>
</dbReference>
<evidence type="ECO:0000256" key="4">
    <source>
        <dbReference type="ARBA" id="ARBA00023014"/>
    </source>
</evidence>
<organism evidence="7 8">
    <name type="scientific">Clostridium thermobutyricum DSM 4928</name>
    <dbReference type="NCBI Taxonomy" id="1121339"/>
    <lineage>
        <taxon>Bacteria</taxon>
        <taxon>Bacillati</taxon>
        <taxon>Bacillota</taxon>
        <taxon>Clostridia</taxon>
        <taxon>Eubacteriales</taxon>
        <taxon>Clostridiaceae</taxon>
        <taxon>Clostridium</taxon>
    </lineage>
</organism>
<dbReference type="InterPro" id="IPR009010">
    <property type="entry name" value="Asp_de-COase-like_dom_sf"/>
</dbReference>